<comment type="caution">
    <text evidence="2">The sequence shown here is derived from an EMBL/GenBank/DDBJ whole genome shotgun (WGS) entry which is preliminary data.</text>
</comment>
<dbReference type="Proteomes" id="UP001194468">
    <property type="component" value="Unassembled WGS sequence"/>
</dbReference>
<dbReference type="EMBL" id="WHUW01000022">
    <property type="protein sequence ID" value="KAF8436358.1"/>
    <property type="molecule type" value="Genomic_DNA"/>
</dbReference>
<proteinExistence type="predicted"/>
<dbReference type="AlphaFoldDB" id="A0AAD4BQ29"/>
<keyword evidence="3" id="KW-1185">Reference proteome</keyword>
<feature type="non-terminal residue" evidence="2">
    <location>
        <position position="1"/>
    </location>
</feature>
<reference evidence="2" key="2">
    <citation type="journal article" date="2020" name="Nat. Commun.">
        <title>Large-scale genome sequencing of mycorrhizal fungi provides insights into the early evolution of symbiotic traits.</title>
        <authorList>
            <person name="Miyauchi S."/>
            <person name="Kiss E."/>
            <person name="Kuo A."/>
            <person name="Drula E."/>
            <person name="Kohler A."/>
            <person name="Sanchez-Garcia M."/>
            <person name="Morin E."/>
            <person name="Andreopoulos B."/>
            <person name="Barry K.W."/>
            <person name="Bonito G."/>
            <person name="Buee M."/>
            <person name="Carver A."/>
            <person name="Chen C."/>
            <person name="Cichocki N."/>
            <person name="Clum A."/>
            <person name="Culley D."/>
            <person name="Crous P.W."/>
            <person name="Fauchery L."/>
            <person name="Girlanda M."/>
            <person name="Hayes R.D."/>
            <person name="Keri Z."/>
            <person name="LaButti K."/>
            <person name="Lipzen A."/>
            <person name="Lombard V."/>
            <person name="Magnuson J."/>
            <person name="Maillard F."/>
            <person name="Murat C."/>
            <person name="Nolan M."/>
            <person name="Ohm R.A."/>
            <person name="Pangilinan J."/>
            <person name="Pereira M.F."/>
            <person name="Perotto S."/>
            <person name="Peter M."/>
            <person name="Pfister S."/>
            <person name="Riley R."/>
            <person name="Sitrit Y."/>
            <person name="Stielow J.B."/>
            <person name="Szollosi G."/>
            <person name="Zifcakova L."/>
            <person name="Stursova M."/>
            <person name="Spatafora J.W."/>
            <person name="Tedersoo L."/>
            <person name="Vaario L.M."/>
            <person name="Yamada A."/>
            <person name="Yan M."/>
            <person name="Wang P."/>
            <person name="Xu J."/>
            <person name="Bruns T."/>
            <person name="Baldrian P."/>
            <person name="Vilgalys R."/>
            <person name="Dunand C."/>
            <person name="Henrissat B."/>
            <person name="Grigoriev I.V."/>
            <person name="Hibbett D."/>
            <person name="Nagy L.G."/>
            <person name="Martin F.M."/>
        </authorList>
    </citation>
    <scope>NUCLEOTIDE SEQUENCE</scope>
    <source>
        <strain evidence="2">BED1</strain>
    </source>
</reference>
<organism evidence="2 3">
    <name type="scientific">Boletus edulis BED1</name>
    <dbReference type="NCBI Taxonomy" id="1328754"/>
    <lineage>
        <taxon>Eukaryota</taxon>
        <taxon>Fungi</taxon>
        <taxon>Dikarya</taxon>
        <taxon>Basidiomycota</taxon>
        <taxon>Agaricomycotina</taxon>
        <taxon>Agaricomycetes</taxon>
        <taxon>Agaricomycetidae</taxon>
        <taxon>Boletales</taxon>
        <taxon>Boletineae</taxon>
        <taxon>Boletaceae</taxon>
        <taxon>Boletoideae</taxon>
        <taxon>Boletus</taxon>
    </lineage>
</organism>
<feature type="region of interest" description="Disordered" evidence="1">
    <location>
        <begin position="52"/>
        <end position="134"/>
    </location>
</feature>
<gene>
    <name evidence="2" type="ORF">L210DRAFT_3549583</name>
</gene>
<evidence type="ECO:0000256" key="1">
    <source>
        <dbReference type="SAM" id="MobiDB-lite"/>
    </source>
</evidence>
<evidence type="ECO:0000313" key="2">
    <source>
        <dbReference type="EMBL" id="KAF8436358.1"/>
    </source>
</evidence>
<reference evidence="2" key="1">
    <citation type="submission" date="2019-10" db="EMBL/GenBank/DDBJ databases">
        <authorList>
            <consortium name="DOE Joint Genome Institute"/>
            <person name="Kuo A."/>
            <person name="Miyauchi S."/>
            <person name="Kiss E."/>
            <person name="Drula E."/>
            <person name="Kohler A."/>
            <person name="Sanchez-Garcia M."/>
            <person name="Andreopoulos B."/>
            <person name="Barry K.W."/>
            <person name="Bonito G."/>
            <person name="Buee M."/>
            <person name="Carver A."/>
            <person name="Chen C."/>
            <person name="Cichocki N."/>
            <person name="Clum A."/>
            <person name="Culley D."/>
            <person name="Crous P.W."/>
            <person name="Fauchery L."/>
            <person name="Girlanda M."/>
            <person name="Hayes R."/>
            <person name="Keri Z."/>
            <person name="LaButti K."/>
            <person name="Lipzen A."/>
            <person name="Lombard V."/>
            <person name="Magnuson J."/>
            <person name="Maillard F."/>
            <person name="Morin E."/>
            <person name="Murat C."/>
            <person name="Nolan M."/>
            <person name="Ohm R."/>
            <person name="Pangilinan J."/>
            <person name="Pereira M."/>
            <person name="Perotto S."/>
            <person name="Peter M."/>
            <person name="Riley R."/>
            <person name="Sitrit Y."/>
            <person name="Stielow B."/>
            <person name="Szollosi G."/>
            <person name="Zifcakova L."/>
            <person name="Stursova M."/>
            <person name="Spatafora J.W."/>
            <person name="Tedersoo L."/>
            <person name="Vaario L.-M."/>
            <person name="Yamada A."/>
            <person name="Yan M."/>
            <person name="Wang P."/>
            <person name="Xu J."/>
            <person name="Bruns T."/>
            <person name="Baldrian P."/>
            <person name="Vilgalys R."/>
            <person name="Henrissat B."/>
            <person name="Grigoriev I.V."/>
            <person name="Hibbett D."/>
            <person name="Nagy L.G."/>
            <person name="Martin F.M."/>
        </authorList>
    </citation>
    <scope>NUCLEOTIDE SEQUENCE</scope>
    <source>
        <strain evidence="2">BED1</strain>
    </source>
</reference>
<protein>
    <submittedName>
        <fullName evidence="2">Uncharacterized protein</fullName>
    </submittedName>
</protein>
<accession>A0AAD4BQ29</accession>
<sequence length="134" mass="14504">MSLAVSPTQHAISSTPTARNPITLRLRKILGTTFTDPATTEALQTLSQIYSTPSASVATHTQNADHNAHDDDDGWSDLDSEGTTPREGPSGHVDVPNETASRARKNLQQDLENKPAEGSQHFLKAFGEVDRKLD</sequence>
<feature type="compositionally biased region" description="Polar residues" evidence="1">
    <location>
        <begin position="52"/>
        <end position="62"/>
    </location>
</feature>
<evidence type="ECO:0000313" key="3">
    <source>
        <dbReference type="Proteomes" id="UP001194468"/>
    </source>
</evidence>
<name>A0AAD4BQ29_BOLED</name>
<feature type="compositionally biased region" description="Acidic residues" evidence="1">
    <location>
        <begin position="70"/>
        <end position="80"/>
    </location>
</feature>